<proteinExistence type="predicted"/>
<dbReference type="AlphaFoldDB" id="A0A7S4EMT2"/>
<feature type="transmembrane region" description="Helical" evidence="1">
    <location>
        <begin position="67"/>
        <end position="88"/>
    </location>
</feature>
<feature type="transmembrane region" description="Helical" evidence="1">
    <location>
        <begin position="12"/>
        <end position="39"/>
    </location>
</feature>
<dbReference type="EMBL" id="HBIX01023085">
    <property type="protein sequence ID" value="CAE0723251.1"/>
    <property type="molecule type" value="Transcribed_RNA"/>
</dbReference>
<sequence length="113" mass="12575">MPFLICILFDDHSGLVLVLFLVLAIDSQIVLVLFLVLAIDSQTDCIINMYVCNDSDSDSDKTVAFELAAFSFFFFCLFWNLIASGLLFSKLALPGSNSEIDHKLNNSVRAIVF</sequence>
<keyword evidence="1" id="KW-0472">Membrane</keyword>
<name>A0A7S4EMT2_9STRA</name>
<accession>A0A7S4EMT2</accession>
<organism evidence="2">
    <name type="scientific">Pseudo-nitzschia australis</name>
    <dbReference type="NCBI Taxonomy" id="44445"/>
    <lineage>
        <taxon>Eukaryota</taxon>
        <taxon>Sar</taxon>
        <taxon>Stramenopiles</taxon>
        <taxon>Ochrophyta</taxon>
        <taxon>Bacillariophyta</taxon>
        <taxon>Bacillariophyceae</taxon>
        <taxon>Bacillariophycidae</taxon>
        <taxon>Bacillariales</taxon>
        <taxon>Bacillariaceae</taxon>
        <taxon>Pseudo-nitzschia</taxon>
    </lineage>
</organism>
<protein>
    <submittedName>
        <fullName evidence="2">Uncharacterized protein</fullName>
    </submittedName>
</protein>
<gene>
    <name evidence="2" type="ORF">PAUS00366_LOCUS16007</name>
</gene>
<evidence type="ECO:0000313" key="2">
    <source>
        <dbReference type="EMBL" id="CAE0723251.1"/>
    </source>
</evidence>
<keyword evidence="1" id="KW-0812">Transmembrane</keyword>
<reference evidence="2" key="1">
    <citation type="submission" date="2021-01" db="EMBL/GenBank/DDBJ databases">
        <authorList>
            <person name="Corre E."/>
            <person name="Pelletier E."/>
            <person name="Niang G."/>
            <person name="Scheremetjew M."/>
            <person name="Finn R."/>
            <person name="Kale V."/>
            <person name="Holt S."/>
            <person name="Cochrane G."/>
            <person name="Meng A."/>
            <person name="Brown T."/>
            <person name="Cohen L."/>
        </authorList>
    </citation>
    <scope>NUCLEOTIDE SEQUENCE</scope>
    <source>
        <strain evidence="2">10249 10 AB</strain>
    </source>
</reference>
<keyword evidence="1" id="KW-1133">Transmembrane helix</keyword>
<evidence type="ECO:0000256" key="1">
    <source>
        <dbReference type="SAM" id="Phobius"/>
    </source>
</evidence>